<organism evidence="2 3">
    <name type="scientific">Didymella exigua CBS 183.55</name>
    <dbReference type="NCBI Taxonomy" id="1150837"/>
    <lineage>
        <taxon>Eukaryota</taxon>
        <taxon>Fungi</taxon>
        <taxon>Dikarya</taxon>
        <taxon>Ascomycota</taxon>
        <taxon>Pezizomycotina</taxon>
        <taxon>Dothideomycetes</taxon>
        <taxon>Pleosporomycetidae</taxon>
        <taxon>Pleosporales</taxon>
        <taxon>Pleosporineae</taxon>
        <taxon>Didymellaceae</taxon>
        <taxon>Didymella</taxon>
    </lineage>
</organism>
<dbReference type="PANTHER" id="PTHR24148:SF73">
    <property type="entry name" value="HET DOMAIN PROTEIN (AFU_ORTHOLOGUE AFUA_8G01020)"/>
    <property type="match status" value="1"/>
</dbReference>
<gene>
    <name evidence="2" type="ORF">M421DRAFT_2622</name>
</gene>
<reference evidence="2" key="1">
    <citation type="journal article" date="2020" name="Stud. Mycol.">
        <title>101 Dothideomycetes genomes: a test case for predicting lifestyles and emergence of pathogens.</title>
        <authorList>
            <person name="Haridas S."/>
            <person name="Albert R."/>
            <person name="Binder M."/>
            <person name="Bloem J."/>
            <person name="Labutti K."/>
            <person name="Salamov A."/>
            <person name="Andreopoulos B."/>
            <person name="Baker S."/>
            <person name="Barry K."/>
            <person name="Bills G."/>
            <person name="Bluhm B."/>
            <person name="Cannon C."/>
            <person name="Castanera R."/>
            <person name="Culley D."/>
            <person name="Daum C."/>
            <person name="Ezra D."/>
            <person name="Gonzalez J."/>
            <person name="Henrissat B."/>
            <person name="Kuo A."/>
            <person name="Liang C."/>
            <person name="Lipzen A."/>
            <person name="Lutzoni F."/>
            <person name="Magnuson J."/>
            <person name="Mondo S."/>
            <person name="Nolan M."/>
            <person name="Ohm R."/>
            <person name="Pangilinan J."/>
            <person name="Park H.-J."/>
            <person name="Ramirez L."/>
            <person name="Alfaro M."/>
            <person name="Sun H."/>
            <person name="Tritt A."/>
            <person name="Yoshinaga Y."/>
            <person name="Zwiers L.-H."/>
            <person name="Turgeon B."/>
            <person name="Goodwin S."/>
            <person name="Spatafora J."/>
            <person name="Crous P."/>
            <person name="Grigoriev I."/>
        </authorList>
    </citation>
    <scope>NUCLEOTIDE SEQUENCE</scope>
    <source>
        <strain evidence="2">CBS 183.55</strain>
    </source>
</reference>
<proteinExistence type="predicted"/>
<sequence>MRGYRHRPLDIKSDEIRLLQIELATGDDDPITVRIKHVRLSDGLKFNALSYAWGGDSPCYNIVIHDDDEAYYYAIRENLCDFFNTTRFSISSWRSEWIWIDQICIDQGNPKERCHQVNSMAQLYSTAHSTIIWPGLPPKTFRAVDEIDPFASSIRGPSPLENIDTYSEVRRGSVRRRLNAKTMSGAVLHGLTTSSYWSRLWVIQEIVLAEHVRMLVADTIYDLRDFHKVLRILKRDSDQLPVTARHPEILAAVPALYTRIDKLLRMRHRRQDYASNTWADVLILCEGTQHSVLLDRFYGVLGMLAKDLQVQPDYEVVPLTLLKTLFEKQIAHSSGRPLNMLANLHAIVKVWAAAWAVWLEKPVPNTRLMGIPPPPDPGHEPRGYPRLRILTMMHNVGLYLDALGIPVPAELKEFKKNLRCEDWVAPSWDPSLPYL</sequence>
<keyword evidence="3" id="KW-1185">Reference proteome</keyword>
<evidence type="ECO:0000259" key="1">
    <source>
        <dbReference type="Pfam" id="PF06985"/>
    </source>
</evidence>
<dbReference type="Proteomes" id="UP000800082">
    <property type="component" value="Unassembled WGS sequence"/>
</dbReference>
<name>A0A6A5RTD2_9PLEO</name>
<evidence type="ECO:0000313" key="3">
    <source>
        <dbReference type="Proteomes" id="UP000800082"/>
    </source>
</evidence>
<protein>
    <submittedName>
        <fullName evidence="2">HET-domain-containing protein</fullName>
    </submittedName>
</protein>
<dbReference type="InterPro" id="IPR010730">
    <property type="entry name" value="HET"/>
</dbReference>
<dbReference type="PANTHER" id="PTHR24148">
    <property type="entry name" value="ANKYRIN REPEAT DOMAIN-CONTAINING PROTEIN 39 HOMOLOG-RELATED"/>
    <property type="match status" value="1"/>
</dbReference>
<accession>A0A6A5RTD2</accession>
<dbReference type="RefSeq" id="XP_033451350.1">
    <property type="nucleotide sequence ID" value="XM_033588699.1"/>
</dbReference>
<dbReference type="EMBL" id="ML978961">
    <property type="protein sequence ID" value="KAF1931102.1"/>
    <property type="molecule type" value="Genomic_DNA"/>
</dbReference>
<dbReference type="OrthoDB" id="3778277at2759"/>
<dbReference type="Pfam" id="PF06985">
    <property type="entry name" value="HET"/>
    <property type="match status" value="1"/>
</dbReference>
<feature type="domain" description="Heterokaryon incompatibility" evidence="1">
    <location>
        <begin position="46"/>
        <end position="205"/>
    </location>
</feature>
<dbReference type="InterPro" id="IPR052895">
    <property type="entry name" value="HetReg/Transcr_Mod"/>
</dbReference>
<evidence type="ECO:0000313" key="2">
    <source>
        <dbReference type="EMBL" id="KAF1931102.1"/>
    </source>
</evidence>
<dbReference type="AlphaFoldDB" id="A0A6A5RTD2"/>
<dbReference type="GeneID" id="54346346"/>